<dbReference type="PATRIC" id="fig|1265313.6.peg.847"/>
<comment type="caution">
    <text evidence="2">The sequence shown here is derived from an EMBL/GenBank/DDBJ whole genome shotgun (WGS) entry which is preliminary data.</text>
</comment>
<dbReference type="Proteomes" id="UP000029640">
    <property type="component" value="Unassembled WGS sequence"/>
</dbReference>
<dbReference type="AlphaFoldDB" id="A0A095VT26"/>
<gene>
    <name evidence="2" type="ORF">HRUBRA_00854</name>
</gene>
<dbReference type="Pfam" id="PF12680">
    <property type="entry name" value="SnoaL_2"/>
    <property type="match status" value="1"/>
</dbReference>
<dbReference type="SUPFAM" id="SSF54427">
    <property type="entry name" value="NTF2-like"/>
    <property type="match status" value="1"/>
</dbReference>
<dbReference type="InterPro" id="IPR032710">
    <property type="entry name" value="NTF2-like_dom_sf"/>
</dbReference>
<accession>A0A095VT26</accession>
<dbReference type="Gene3D" id="3.10.450.50">
    <property type="match status" value="1"/>
</dbReference>
<sequence>MQYQTTLGRDELVDLALNKYFANVDAKNLDAVLDCFHDNAMITVQTAFTTHVGREGIKRMFVDFMESYETIIHRDFTCTIDEKNGRIAASFTAELKDHDGNTILLENTNFWRIRGDKFQEVYIYMSGANPLV</sequence>
<feature type="domain" description="SnoaL-like" evidence="1">
    <location>
        <begin position="19"/>
        <end position="120"/>
    </location>
</feature>
<evidence type="ECO:0000313" key="3">
    <source>
        <dbReference type="Proteomes" id="UP000029640"/>
    </source>
</evidence>
<evidence type="ECO:0000313" key="2">
    <source>
        <dbReference type="EMBL" id="KGE04515.1"/>
    </source>
</evidence>
<dbReference type="HOGENOM" id="CLU_159431_0_0_6"/>
<proteinExistence type="predicted"/>
<organism evidence="2 3">
    <name type="scientific">Pseudohaliea rubra DSM 19751</name>
    <dbReference type="NCBI Taxonomy" id="1265313"/>
    <lineage>
        <taxon>Bacteria</taxon>
        <taxon>Pseudomonadati</taxon>
        <taxon>Pseudomonadota</taxon>
        <taxon>Gammaproteobacteria</taxon>
        <taxon>Cellvibrionales</taxon>
        <taxon>Halieaceae</taxon>
        <taxon>Pseudohaliea</taxon>
    </lineage>
</organism>
<dbReference type="RefSeq" id="WP_035514540.1">
    <property type="nucleotide sequence ID" value="NZ_KN234749.1"/>
</dbReference>
<dbReference type="CDD" id="cd00531">
    <property type="entry name" value="NTF2_like"/>
    <property type="match status" value="1"/>
</dbReference>
<dbReference type="STRING" id="1265313.HRUBRA_00854"/>
<dbReference type="OrthoDB" id="5733909at2"/>
<keyword evidence="3" id="KW-1185">Reference proteome</keyword>
<reference evidence="2 3" key="1">
    <citation type="journal article" date="2014" name="Genome Announc.">
        <title>Genome Sequence of Gammaproteobacterial Pseudohaliea rubra Type Strain DSM 19751, Isolated from Coastal Seawater of the Mediterranean Sea.</title>
        <authorList>
            <person name="Spring S."/>
            <person name="Fiebig A."/>
            <person name="Riedel T."/>
            <person name="Goker M."/>
            <person name="Klenk H.P."/>
        </authorList>
    </citation>
    <scope>NUCLEOTIDE SEQUENCE [LARGE SCALE GENOMIC DNA]</scope>
    <source>
        <strain evidence="2 3">DSM 19751</strain>
    </source>
</reference>
<dbReference type="EMBL" id="AUVB01000024">
    <property type="protein sequence ID" value="KGE04515.1"/>
    <property type="molecule type" value="Genomic_DNA"/>
</dbReference>
<protein>
    <recommendedName>
        <fullName evidence="1">SnoaL-like domain-containing protein</fullName>
    </recommendedName>
</protein>
<evidence type="ECO:0000259" key="1">
    <source>
        <dbReference type="Pfam" id="PF12680"/>
    </source>
</evidence>
<dbReference type="eggNOG" id="COG3631">
    <property type="taxonomic scope" value="Bacteria"/>
</dbReference>
<dbReference type="InterPro" id="IPR037401">
    <property type="entry name" value="SnoaL-like"/>
</dbReference>
<name>A0A095VT26_9GAMM</name>